<dbReference type="GO" id="GO:0005886">
    <property type="term" value="C:plasma membrane"/>
    <property type="evidence" value="ECO:0007669"/>
    <property type="project" value="UniProtKB-SubCell"/>
</dbReference>
<feature type="domain" description="ABC3 transporter permease C-terminal" evidence="7">
    <location>
        <begin position="90"/>
        <end position="203"/>
    </location>
</feature>
<gene>
    <name evidence="8" type="ORF">EII35_04880</name>
</gene>
<dbReference type="Pfam" id="PF02687">
    <property type="entry name" value="FtsX"/>
    <property type="match status" value="1"/>
</dbReference>
<feature type="transmembrane region" description="Helical" evidence="6">
    <location>
        <begin position="433"/>
        <end position="457"/>
    </location>
</feature>
<feature type="transmembrane region" description="Helical" evidence="6">
    <location>
        <begin position="140"/>
        <end position="161"/>
    </location>
</feature>
<comment type="caution">
    <text evidence="8">The sequence shown here is derived from an EMBL/GenBank/DDBJ whole genome shotgun (WGS) entry which is preliminary data.</text>
</comment>
<feature type="transmembrane region" description="Helical" evidence="6">
    <location>
        <begin position="246"/>
        <end position="271"/>
    </location>
</feature>
<evidence type="ECO:0000256" key="6">
    <source>
        <dbReference type="SAM" id="Phobius"/>
    </source>
</evidence>
<dbReference type="AlphaFoldDB" id="A0A3P1WVN0"/>
<dbReference type="Proteomes" id="UP000280935">
    <property type="component" value="Unassembled WGS sequence"/>
</dbReference>
<evidence type="ECO:0000259" key="7">
    <source>
        <dbReference type="Pfam" id="PF02687"/>
    </source>
</evidence>
<dbReference type="InterPro" id="IPR003838">
    <property type="entry name" value="ABC3_permease_C"/>
</dbReference>
<feature type="transmembrane region" description="Helical" evidence="6">
    <location>
        <begin position="346"/>
        <end position="371"/>
    </location>
</feature>
<evidence type="ECO:0000256" key="3">
    <source>
        <dbReference type="ARBA" id="ARBA00022692"/>
    </source>
</evidence>
<feature type="transmembrane region" description="Helical" evidence="6">
    <location>
        <begin position="220"/>
        <end position="240"/>
    </location>
</feature>
<feature type="transmembrane region" description="Helical" evidence="6">
    <location>
        <begin position="79"/>
        <end position="106"/>
    </location>
</feature>
<name>A0A3P1WVN0_9ACTN</name>
<evidence type="ECO:0000256" key="1">
    <source>
        <dbReference type="ARBA" id="ARBA00004651"/>
    </source>
</evidence>
<feature type="transmembrane region" description="Helical" evidence="6">
    <location>
        <begin position="307"/>
        <end position="326"/>
    </location>
</feature>
<feature type="transmembrane region" description="Helical" evidence="6">
    <location>
        <begin position="399"/>
        <end position="421"/>
    </location>
</feature>
<evidence type="ECO:0000313" key="9">
    <source>
        <dbReference type="Proteomes" id="UP000280935"/>
    </source>
</evidence>
<accession>A0A3P1WVN0</accession>
<evidence type="ECO:0000256" key="5">
    <source>
        <dbReference type="ARBA" id="ARBA00023136"/>
    </source>
</evidence>
<reference evidence="8 9" key="1">
    <citation type="submission" date="2018-11" db="EMBL/GenBank/DDBJ databases">
        <title>Genomes From Bacteria Associated with the Canine Oral Cavity: a Test Case for Automated Genome-Based Taxonomic Assignment.</title>
        <authorList>
            <person name="Coil D.A."/>
            <person name="Jospin G."/>
            <person name="Darling A.E."/>
            <person name="Wallis C."/>
            <person name="Davis I.J."/>
            <person name="Harris S."/>
            <person name="Eisen J.A."/>
            <person name="Holcombe L.J."/>
            <person name="O'Flynn C."/>
        </authorList>
    </citation>
    <scope>NUCLEOTIDE SEQUENCE [LARGE SCALE GENOMIC DNA]</scope>
    <source>
        <strain evidence="8 9">OH2822_COT-296</strain>
    </source>
</reference>
<sequence>MSGVTGLAPLTLQLTRGRFASRQGETLLYFVSILASAISATLALTVIGGTVMLYGRWQSPPAPLAEAIAAEPAIESVVMVYFVLGVLATALLVPAMVSLSASAAVLGARGREQRLSALRLLGLSSGDVTRMSLLDSLIQAAIGTLLGAVIHLVTVPLWAGIELEGVALTRTDLYLPWWAALIVCGANIGIALLSSWWGLRQVRISPLGVARQAPKPRVTWFRAVVFVVILAGHFWVLQSVKLGRDIWGYLVMAGVGLMLVVAINVVGPWLLQWFAKGFARLPGAAPLMAARRIQADPRATWRQVGGLGFLAFISGFIATMPIEVNIDGSVQGMSFAEATRWDLTKGVIVMLAAGLILAATAVLISQASAVFERGELTRSLRRLGTPDSFHTKVMWWQNLAPLVLILGQGYVLGAGMAWPMLQVAARLGLTPQLAGTYVVIGVLLGGFLLTALGLIAVQPLQRQVLATQRRRND</sequence>
<feature type="transmembrane region" description="Helical" evidence="6">
    <location>
        <begin position="26"/>
        <end position="54"/>
    </location>
</feature>
<keyword evidence="2" id="KW-1003">Cell membrane</keyword>
<feature type="transmembrane region" description="Helical" evidence="6">
    <location>
        <begin position="173"/>
        <end position="199"/>
    </location>
</feature>
<comment type="subcellular location">
    <subcellularLocation>
        <location evidence="1">Cell membrane</location>
        <topology evidence="1">Multi-pass membrane protein</topology>
    </subcellularLocation>
</comment>
<keyword evidence="3 6" id="KW-0812">Transmembrane</keyword>
<evidence type="ECO:0000256" key="4">
    <source>
        <dbReference type="ARBA" id="ARBA00022989"/>
    </source>
</evidence>
<evidence type="ECO:0000313" key="8">
    <source>
        <dbReference type="EMBL" id="RRD50291.1"/>
    </source>
</evidence>
<organism evidence="8 9">
    <name type="scientific">Arachnia propionica</name>
    <dbReference type="NCBI Taxonomy" id="1750"/>
    <lineage>
        <taxon>Bacteria</taxon>
        <taxon>Bacillati</taxon>
        <taxon>Actinomycetota</taxon>
        <taxon>Actinomycetes</taxon>
        <taxon>Propionibacteriales</taxon>
        <taxon>Propionibacteriaceae</taxon>
        <taxon>Arachnia</taxon>
    </lineage>
</organism>
<dbReference type="RefSeq" id="WP_125227346.1">
    <property type="nucleotide sequence ID" value="NZ_RQYT01000007.1"/>
</dbReference>
<evidence type="ECO:0000256" key="2">
    <source>
        <dbReference type="ARBA" id="ARBA00022475"/>
    </source>
</evidence>
<keyword evidence="5 6" id="KW-0472">Membrane</keyword>
<keyword evidence="4 6" id="KW-1133">Transmembrane helix</keyword>
<dbReference type="OrthoDB" id="5118998at2"/>
<dbReference type="EMBL" id="RQYT01000007">
    <property type="protein sequence ID" value="RRD50291.1"/>
    <property type="molecule type" value="Genomic_DNA"/>
</dbReference>
<protein>
    <submittedName>
        <fullName evidence="8">FtsX-like permease family protein</fullName>
    </submittedName>
</protein>
<proteinExistence type="predicted"/>